<dbReference type="EMBL" id="CAID01000014">
    <property type="protein sequence ID" value="CAL56968.1"/>
    <property type="molecule type" value="Genomic_DNA"/>
</dbReference>
<evidence type="ECO:0000256" key="6">
    <source>
        <dbReference type="ARBA" id="ARBA00023306"/>
    </source>
</evidence>
<feature type="domain" description="HORMA" evidence="7">
    <location>
        <begin position="13"/>
        <end position="208"/>
    </location>
</feature>
<reference evidence="8" key="2">
    <citation type="journal article" date="2014" name="BMC Genomics">
        <title>An improved genome of the model marine alga Ostreococcus tauri unfolds by assessing Illumina de novo assemblies.</title>
        <authorList>
            <person name="Blanc-Mathieu R."/>
            <person name="Verhelst B."/>
            <person name="Derelle E."/>
            <person name="Rombauts S."/>
            <person name="Bouget F.Y."/>
            <person name="Carre I."/>
            <person name="Chateau A."/>
            <person name="Eyre-Walker A."/>
            <person name="Grimsley N."/>
            <person name="Moreau H."/>
            <person name="Piegu B."/>
            <person name="Rivals E."/>
            <person name="Schackwitz W."/>
            <person name="Van de Peer Y."/>
            <person name="Piganeau G."/>
        </authorList>
    </citation>
    <scope>NUCLEOTIDE SEQUENCE</scope>
    <source>
        <strain evidence="8">RCC4221</strain>
    </source>
</reference>
<evidence type="ECO:0000259" key="7">
    <source>
        <dbReference type="PROSITE" id="PS50815"/>
    </source>
</evidence>
<dbReference type="OrthoDB" id="1806at2759"/>
<dbReference type="Proteomes" id="UP000009170">
    <property type="component" value="Unassembled WGS sequence"/>
</dbReference>
<organism evidence="8 10">
    <name type="scientific">Ostreococcus tauri</name>
    <name type="common">Marine green alga</name>
    <dbReference type="NCBI Taxonomy" id="70448"/>
    <lineage>
        <taxon>Eukaryota</taxon>
        <taxon>Viridiplantae</taxon>
        <taxon>Chlorophyta</taxon>
        <taxon>Mamiellophyceae</taxon>
        <taxon>Mamiellales</taxon>
        <taxon>Bathycoccaceae</taxon>
        <taxon>Ostreococcus</taxon>
    </lineage>
</organism>
<proteinExistence type="inferred from homology"/>
<name>Q00VZ0_OSTTA</name>
<evidence type="ECO:0000256" key="4">
    <source>
        <dbReference type="ARBA" id="ARBA00022776"/>
    </source>
</evidence>
<reference evidence="9" key="3">
    <citation type="submission" date="2017-04" db="EMBL/GenBank/DDBJ databases">
        <title>Population genomics of picophytoplankton unveils novel chromosome hypervariability.</title>
        <authorList>
            <consortium name="DOE Joint Genome Institute"/>
            <person name="Blanc-Mathieu R."/>
            <person name="Krasovec M."/>
            <person name="Hebrard M."/>
            <person name="Yau S."/>
            <person name="Desgranges E."/>
            <person name="Martin J."/>
            <person name="Schackwitz W."/>
            <person name="Kuo A."/>
            <person name="Salin G."/>
            <person name="Donnadieu C."/>
            <person name="Desdevises Y."/>
            <person name="Sanchez-Ferandin S."/>
            <person name="Moreau H."/>
            <person name="Rivals E."/>
            <person name="Grigoriev I.V."/>
            <person name="Grimsley N."/>
            <person name="Eyre-Walker A."/>
            <person name="Piganeau G."/>
        </authorList>
    </citation>
    <scope>NUCLEOTIDE SEQUENCE [LARGE SCALE GENOMIC DNA]</scope>
    <source>
        <strain evidence="9">RCC 1115</strain>
    </source>
</reference>
<dbReference type="PROSITE" id="PS50815">
    <property type="entry name" value="HORMA"/>
    <property type="match status" value="1"/>
</dbReference>
<dbReference type="PANTHER" id="PTHR11842:SF11">
    <property type="entry name" value="MITOTIC SPINDLE ASSEMBLY CHECKPOINT PROTEIN MAD2A"/>
    <property type="match status" value="1"/>
</dbReference>
<keyword evidence="3" id="KW-0132">Cell division</keyword>
<dbReference type="GO" id="GO:0007094">
    <property type="term" value="P:mitotic spindle assembly checkpoint signaling"/>
    <property type="evidence" value="ECO:0007669"/>
    <property type="project" value="TreeGrafter"/>
</dbReference>
<dbReference type="GO" id="GO:0005737">
    <property type="term" value="C:cytoplasm"/>
    <property type="evidence" value="ECO:0007669"/>
    <property type="project" value="TreeGrafter"/>
</dbReference>
<dbReference type="EMBL" id="KZ155785">
    <property type="protein sequence ID" value="OUS45983.1"/>
    <property type="molecule type" value="Genomic_DNA"/>
</dbReference>
<dbReference type="SUPFAM" id="SSF56019">
    <property type="entry name" value="The spindle assembly checkpoint protein mad2"/>
    <property type="match status" value="1"/>
</dbReference>
<accession>A0A1Y5ID37</accession>
<keyword evidence="4" id="KW-0498">Mitosis</keyword>
<evidence type="ECO:0000313" key="8">
    <source>
        <dbReference type="EMBL" id="CAL56968.1"/>
    </source>
</evidence>
<dbReference type="InterPro" id="IPR045091">
    <property type="entry name" value="Mad2-like"/>
</dbReference>
<accession>Q00VZ0</accession>
<dbReference type="InterPro" id="IPR036570">
    <property type="entry name" value="HORMA_dom_sf"/>
</dbReference>
<dbReference type="GO" id="GO:0000776">
    <property type="term" value="C:kinetochore"/>
    <property type="evidence" value="ECO:0007669"/>
    <property type="project" value="TreeGrafter"/>
</dbReference>
<dbReference type="FunCoup" id="Q00VZ0">
    <property type="interactions" value="1263"/>
</dbReference>
<gene>
    <name evidence="9" type="ORF">BE221DRAFT_192660</name>
    <name evidence="8" type="ORF">OT_ostta14g01880</name>
</gene>
<evidence type="ECO:0000256" key="5">
    <source>
        <dbReference type="ARBA" id="ARBA00023242"/>
    </source>
</evidence>
<sequence>MSTEPASKAIALRGSTDHVVEFFGYAVNSVLYQRGVYPPESFERKSKYGIGVMVTSEPKLREYLVNVLERVDQWLMESDLRKLVLVLADARTGATVERWAFDVQTDGSKTRRDGENAGDANGEETMKTEKTEKEIMQEIQAIIRQITASVSFLPLLDRECAFELLAYTDKESATPDECEESDPKYVRDGVEMRLRSFSTKIHKIEAGVSYKTDDA</sequence>
<dbReference type="InParanoid" id="Q00VZ0"/>
<dbReference type="Proteomes" id="UP000195557">
    <property type="component" value="Unassembled WGS sequence"/>
</dbReference>
<protein>
    <submittedName>
        <fullName evidence="8">DNA-binding HORMA</fullName>
    </submittedName>
    <submittedName>
        <fullName evidence="9">Spindle assembly checkpoint protein</fullName>
    </submittedName>
</protein>
<dbReference type="GO" id="GO:0003677">
    <property type="term" value="F:DNA binding"/>
    <property type="evidence" value="ECO:0007669"/>
    <property type="project" value="UniProtKB-KW"/>
</dbReference>
<dbReference type="GO" id="GO:0005654">
    <property type="term" value="C:nucleoplasm"/>
    <property type="evidence" value="ECO:0007669"/>
    <property type="project" value="TreeGrafter"/>
</dbReference>
<dbReference type="Gene3D" id="3.30.900.10">
    <property type="entry name" value="HORMA domain"/>
    <property type="match status" value="1"/>
</dbReference>
<evidence type="ECO:0000256" key="3">
    <source>
        <dbReference type="ARBA" id="ARBA00022618"/>
    </source>
</evidence>
<dbReference type="GO" id="GO:0051301">
    <property type="term" value="P:cell division"/>
    <property type="evidence" value="ECO:0007669"/>
    <property type="project" value="UniProtKB-KW"/>
</dbReference>
<keyword evidence="5" id="KW-0539">Nucleus</keyword>
<comment type="subcellular location">
    <subcellularLocation>
        <location evidence="1">Nucleus</location>
    </subcellularLocation>
</comment>
<dbReference type="KEGG" id="ota:OT_ostta14g01880"/>
<comment type="similarity">
    <text evidence="2">Belongs to the MAD2 family.</text>
</comment>
<dbReference type="Pfam" id="PF02301">
    <property type="entry name" value="HORMA"/>
    <property type="match status" value="1"/>
</dbReference>
<evidence type="ECO:0000313" key="9">
    <source>
        <dbReference type="EMBL" id="OUS45983.1"/>
    </source>
</evidence>
<keyword evidence="8" id="KW-0238">DNA-binding</keyword>
<keyword evidence="10" id="KW-1185">Reference proteome</keyword>
<evidence type="ECO:0000256" key="1">
    <source>
        <dbReference type="ARBA" id="ARBA00004123"/>
    </source>
</evidence>
<dbReference type="GeneID" id="9837664"/>
<evidence type="ECO:0000256" key="2">
    <source>
        <dbReference type="ARBA" id="ARBA00010348"/>
    </source>
</evidence>
<keyword evidence="6" id="KW-0131">Cell cycle</keyword>
<dbReference type="RefSeq" id="XP_003083013.1">
    <property type="nucleotide sequence ID" value="XM_003082965.1"/>
</dbReference>
<reference evidence="8 10" key="1">
    <citation type="journal article" date="2006" name="Proc. Natl. Acad. Sci. U.S.A.">
        <title>Genome analysis of the smallest free-living eukaryote Ostreococcus tauri unveils many unique features.</title>
        <authorList>
            <person name="Derelle E."/>
            <person name="Ferraz C."/>
            <person name="Rombauts S."/>
            <person name="Rouze P."/>
            <person name="Worden A.Z."/>
            <person name="Robbens S."/>
            <person name="Partensky F."/>
            <person name="Degroeve S."/>
            <person name="Echeynie S."/>
            <person name="Cooke R."/>
            <person name="Saeys Y."/>
            <person name="Wuyts J."/>
            <person name="Jabbari K."/>
            <person name="Bowler C."/>
            <person name="Panaud O."/>
            <person name="Piegu B."/>
            <person name="Ball S.G."/>
            <person name="Ral J.-P."/>
            <person name="Bouget F.-Y."/>
            <person name="Piganeau G."/>
            <person name="De Baets B."/>
            <person name="Picard A."/>
            <person name="Delseny M."/>
            <person name="Demaille J."/>
            <person name="Van de Peer Y."/>
            <person name="Moreau H."/>
        </authorList>
    </citation>
    <scope>NUCLEOTIDE SEQUENCE [LARGE SCALE GENOMIC DNA]</scope>
    <source>
        <strain evidence="8 10">OTTH0595</strain>
    </source>
</reference>
<evidence type="ECO:0000313" key="10">
    <source>
        <dbReference type="Proteomes" id="UP000009170"/>
    </source>
</evidence>
<dbReference type="OMA" id="WQFDVEI"/>
<dbReference type="AlphaFoldDB" id="Q00VZ0"/>
<accession>A0A454XPT8</accession>
<dbReference type="InterPro" id="IPR003511">
    <property type="entry name" value="HORMA_dom"/>
</dbReference>
<dbReference type="PANTHER" id="PTHR11842">
    <property type="entry name" value="MITOTIC SPINDLE ASSEMBLY CHECKPOINT PROTEIN MAD2"/>
    <property type="match status" value="1"/>
</dbReference>
<dbReference type="STRING" id="70448.Q00VZ0"/>